<feature type="domain" description="N-acetyltransferase" evidence="1">
    <location>
        <begin position="7"/>
        <end position="166"/>
    </location>
</feature>
<accession>A0A7M1SX45</accession>
<proteinExistence type="predicted"/>
<dbReference type="SUPFAM" id="SSF55729">
    <property type="entry name" value="Acyl-CoA N-acyltransferases (Nat)"/>
    <property type="match status" value="1"/>
</dbReference>
<dbReference type="Gene3D" id="3.40.630.30">
    <property type="match status" value="1"/>
</dbReference>
<keyword evidence="2" id="KW-0808">Transferase</keyword>
<evidence type="ECO:0000313" key="3">
    <source>
        <dbReference type="Proteomes" id="UP000593758"/>
    </source>
</evidence>
<name>A0A7M1SX45_9MICO</name>
<dbReference type="EMBL" id="CP063169">
    <property type="protein sequence ID" value="QOR72160.1"/>
    <property type="molecule type" value="Genomic_DNA"/>
</dbReference>
<evidence type="ECO:0000313" key="2">
    <source>
        <dbReference type="EMBL" id="QOR72160.1"/>
    </source>
</evidence>
<dbReference type="AlphaFoldDB" id="A0A7M1SX45"/>
<dbReference type="KEGG" id="halt:IM660_07980"/>
<dbReference type="InterPro" id="IPR016181">
    <property type="entry name" value="Acyl_CoA_acyltransferase"/>
</dbReference>
<dbReference type="Pfam" id="PF13673">
    <property type="entry name" value="Acetyltransf_10"/>
    <property type="match status" value="1"/>
</dbReference>
<dbReference type="Proteomes" id="UP000593758">
    <property type="component" value="Chromosome"/>
</dbReference>
<protein>
    <submittedName>
        <fullName evidence="2">GNAT family N-acetyltransferase</fullName>
    </submittedName>
</protein>
<gene>
    <name evidence="2" type="ORF">IM660_07980</name>
</gene>
<keyword evidence="3" id="KW-1185">Reference proteome</keyword>
<evidence type="ECO:0000259" key="1">
    <source>
        <dbReference type="PROSITE" id="PS51186"/>
    </source>
</evidence>
<organism evidence="2 3">
    <name type="scientific">Ruania alkalisoli</name>
    <dbReference type="NCBI Taxonomy" id="2779775"/>
    <lineage>
        <taxon>Bacteria</taxon>
        <taxon>Bacillati</taxon>
        <taxon>Actinomycetota</taxon>
        <taxon>Actinomycetes</taxon>
        <taxon>Micrococcales</taxon>
        <taxon>Ruaniaceae</taxon>
        <taxon>Ruania</taxon>
    </lineage>
</organism>
<dbReference type="CDD" id="cd04301">
    <property type="entry name" value="NAT_SF"/>
    <property type="match status" value="1"/>
</dbReference>
<dbReference type="PROSITE" id="PS51186">
    <property type="entry name" value="GNAT"/>
    <property type="match status" value="1"/>
</dbReference>
<dbReference type="InterPro" id="IPR000182">
    <property type="entry name" value="GNAT_dom"/>
</dbReference>
<sequence length="167" mass="17932">MPDVHVVTVDAADPQAVARVHAIRFEVFVDEQGVAPSDELDDRDYEPGTRHLLAVRETGSSNGVQDLGTARLLDDGPGMAHASRVAVRSLARGLGVGRVLMTALEREALAAHADRCDPADEIRMVLSAQESALGFYAALGYAVSTKRYQEAGIWHRDAVKMLRPGGS</sequence>
<dbReference type="RefSeq" id="WP_193498801.1">
    <property type="nucleotide sequence ID" value="NZ_CP063169.1"/>
</dbReference>
<dbReference type="GO" id="GO:0016747">
    <property type="term" value="F:acyltransferase activity, transferring groups other than amino-acyl groups"/>
    <property type="evidence" value="ECO:0007669"/>
    <property type="project" value="InterPro"/>
</dbReference>
<reference evidence="2 3" key="1">
    <citation type="submission" date="2020-10" db="EMBL/GenBank/DDBJ databases">
        <title>Haloactinobacterium sp. RN3S43, a bacterium isolated from saline soil.</title>
        <authorList>
            <person name="Sun J.-Q."/>
        </authorList>
    </citation>
    <scope>NUCLEOTIDE SEQUENCE [LARGE SCALE GENOMIC DNA]</scope>
    <source>
        <strain evidence="2 3">RN3S43</strain>
    </source>
</reference>